<keyword evidence="1" id="KW-0812">Transmembrane</keyword>
<feature type="transmembrane region" description="Helical" evidence="1">
    <location>
        <begin position="6"/>
        <end position="38"/>
    </location>
</feature>
<dbReference type="Gene3D" id="3.40.50.150">
    <property type="entry name" value="Vaccinia Virus protein VP39"/>
    <property type="match status" value="1"/>
</dbReference>
<dbReference type="EMBL" id="CP120630">
    <property type="protein sequence ID" value="WEW61023.1"/>
    <property type="molecule type" value="Genomic_DNA"/>
</dbReference>
<organism evidence="2 3">
    <name type="scientific">Emydomyces testavorans</name>
    <dbReference type="NCBI Taxonomy" id="2070801"/>
    <lineage>
        <taxon>Eukaryota</taxon>
        <taxon>Fungi</taxon>
        <taxon>Dikarya</taxon>
        <taxon>Ascomycota</taxon>
        <taxon>Pezizomycotina</taxon>
        <taxon>Eurotiomycetes</taxon>
        <taxon>Eurotiomycetidae</taxon>
        <taxon>Onygenales</taxon>
        <taxon>Nannizziopsiaceae</taxon>
        <taxon>Emydomyces</taxon>
    </lineage>
</organism>
<accession>A0AAF0DM84</accession>
<evidence type="ECO:0000313" key="2">
    <source>
        <dbReference type="EMBL" id="WEW61023.1"/>
    </source>
</evidence>
<keyword evidence="1" id="KW-1133">Transmembrane helix</keyword>
<gene>
    <name evidence="2" type="ORF">PRK78_006512</name>
</gene>
<evidence type="ECO:0000313" key="3">
    <source>
        <dbReference type="Proteomes" id="UP001219355"/>
    </source>
</evidence>
<dbReference type="AlphaFoldDB" id="A0AAF0DM84"/>
<dbReference type="Proteomes" id="UP001219355">
    <property type="component" value="Chromosome 4"/>
</dbReference>
<reference evidence="2" key="1">
    <citation type="submission" date="2023-03" db="EMBL/GenBank/DDBJ databases">
        <title>Emydomyces testavorans Genome Sequence.</title>
        <authorList>
            <person name="Hoyer L."/>
        </authorList>
    </citation>
    <scope>NUCLEOTIDE SEQUENCE</scope>
    <source>
        <strain evidence="2">16-2883</strain>
    </source>
</reference>
<keyword evidence="1" id="KW-0472">Membrane</keyword>
<proteinExistence type="predicted"/>
<keyword evidence="3" id="KW-1185">Reference proteome</keyword>
<evidence type="ECO:0000256" key="1">
    <source>
        <dbReference type="SAM" id="Phobius"/>
    </source>
</evidence>
<dbReference type="InterPro" id="IPR029063">
    <property type="entry name" value="SAM-dependent_MTases_sf"/>
</dbReference>
<protein>
    <submittedName>
        <fullName evidence="2">tRNA (Guanine-N7-)-methyltransferase</fullName>
    </submittedName>
</protein>
<sequence length="286" mass="31021">MTVFDTIAVFLGIIAISSIFIAIGAICGITTAAMAVLVQVNPRIRAFLGGRPDFEEARLEAGLASDGDRVSHQDARVAHIETARLNWSTAYPAFARGKKLTKKVEIVACGKGLGPSMIKLAPLLQESVMAVFDSCPIAVGETNSRIAKLRDQFARSGNATAGCPYQNISAFLVTQHTATPTYFSSNQLSRVFFSVPSQQSTSEKNTGVSDTARKYAPVVQSGGTFCALAESEDVLQQLTRDFDAAGHLWCRVPENEWKQDSVMTVIADRTREGVSSETRIAVWRRK</sequence>
<name>A0AAF0DM84_9EURO</name>